<dbReference type="RefSeq" id="XP_060366913.1">
    <property type="nucleotide sequence ID" value="XM_060501862.1"/>
</dbReference>
<dbReference type="EMBL" id="JAHMHS010000029">
    <property type="protein sequence ID" value="KAK1726858.1"/>
    <property type="molecule type" value="Genomic_DNA"/>
</dbReference>
<dbReference type="GeneID" id="85385761"/>
<comment type="caution">
    <text evidence="1">The sequence shown here is derived from an EMBL/GenBank/DDBJ whole genome shotgun (WGS) entry which is preliminary data.</text>
</comment>
<evidence type="ECO:0000313" key="2">
    <source>
        <dbReference type="Proteomes" id="UP001244207"/>
    </source>
</evidence>
<organism evidence="1 2">
    <name type="scientific">Glomerella acutata</name>
    <name type="common">Colletotrichum acutatum</name>
    <dbReference type="NCBI Taxonomy" id="27357"/>
    <lineage>
        <taxon>Eukaryota</taxon>
        <taxon>Fungi</taxon>
        <taxon>Dikarya</taxon>
        <taxon>Ascomycota</taxon>
        <taxon>Pezizomycotina</taxon>
        <taxon>Sordariomycetes</taxon>
        <taxon>Hypocreomycetidae</taxon>
        <taxon>Glomerellales</taxon>
        <taxon>Glomerellaceae</taxon>
        <taxon>Colletotrichum</taxon>
        <taxon>Colletotrichum acutatum species complex</taxon>
    </lineage>
</organism>
<reference evidence="1" key="1">
    <citation type="submission" date="2021-12" db="EMBL/GenBank/DDBJ databases">
        <title>Comparative genomics, transcriptomics and evolutionary studies reveal genomic signatures of adaptation to plant cell wall in hemibiotrophic fungi.</title>
        <authorList>
            <consortium name="DOE Joint Genome Institute"/>
            <person name="Baroncelli R."/>
            <person name="Diaz J.F."/>
            <person name="Benocci T."/>
            <person name="Peng M."/>
            <person name="Battaglia E."/>
            <person name="Haridas S."/>
            <person name="Andreopoulos W."/>
            <person name="Labutti K."/>
            <person name="Pangilinan J."/>
            <person name="Floch G.L."/>
            <person name="Makela M.R."/>
            <person name="Henrissat B."/>
            <person name="Grigoriev I.V."/>
            <person name="Crouch J.A."/>
            <person name="De Vries R.P."/>
            <person name="Sukno S.A."/>
            <person name="Thon M.R."/>
        </authorList>
    </citation>
    <scope>NUCLEOTIDE SEQUENCE</scope>
    <source>
        <strain evidence="1">CBS 112980</strain>
    </source>
</reference>
<proteinExistence type="predicted"/>
<name>A0AAD8UNZ7_GLOAC</name>
<protein>
    <submittedName>
        <fullName evidence="1">Uncharacterized protein</fullName>
    </submittedName>
</protein>
<accession>A0AAD8UNZ7</accession>
<keyword evidence="2" id="KW-1185">Reference proteome</keyword>
<dbReference type="Proteomes" id="UP001244207">
    <property type="component" value="Unassembled WGS sequence"/>
</dbReference>
<sequence>MEHPVPALPCYLMLSISSSLASVPHATLSPLSHRTLFFPTAFTSSHDSGSHQSVAVAVQDRMKTLSLILSNLLKAT</sequence>
<gene>
    <name evidence="1" type="ORF">BDZ83DRAFT_239095</name>
</gene>
<evidence type="ECO:0000313" key="1">
    <source>
        <dbReference type="EMBL" id="KAK1726858.1"/>
    </source>
</evidence>
<dbReference type="AlphaFoldDB" id="A0AAD8UNZ7"/>